<comment type="similarity">
    <text evidence="2">In the C-terminal section; belongs to the class-I pyridoxal-phosphate-dependent aminotransferase family.</text>
</comment>
<dbReference type="GO" id="GO:0003677">
    <property type="term" value="F:DNA binding"/>
    <property type="evidence" value="ECO:0007669"/>
    <property type="project" value="UniProtKB-KW"/>
</dbReference>
<dbReference type="SUPFAM" id="SSF46785">
    <property type="entry name" value="Winged helix' DNA-binding domain"/>
    <property type="match status" value="1"/>
</dbReference>
<keyword evidence="3" id="KW-0032">Aminotransferase</keyword>
<sequence>MKKYAEVAANIKRDMEIGALRRGDQLPSIRALSLKLRCSPNTIIKAYQQLEQEHLIYPVPRSGYFVVDPQHSGKEGTDGNNGIDFVAAGPDREVMPYRDFQHAMNQAIERYREDLFSYSEIQGLWSLRVQLARQLRDVQVFTVPEKIFVVTGSQQALHLLISLPFPNGKSKLAVEQPTHSSMLESIRQQGVQACGVEVTRDGINVEHLERLFQTGEIKLFYIVSRFHNPTGYSYTNEEKKRIVELARKYDVYIIEDDYLGDLDIDSKQDPMFAYDPSGRVIYTKSFSKVMLPGLRLGLAVLPDELHESFLRAKYAADVHTPVLMQGALEIYLENGMFEAHLYKMRTIYRNKAEKLKEACKRYLPAGTVYTEPRSGFYSLLELPRPLTGLQLKRHLEMKEVLLYEASSMFLPEFRKDNVIRLSISQVAEDQIDKGIMLIAEGIRELLLASRKRIQFI</sequence>
<dbReference type="GO" id="GO:0008483">
    <property type="term" value="F:transaminase activity"/>
    <property type="evidence" value="ECO:0007669"/>
    <property type="project" value="UniProtKB-KW"/>
</dbReference>
<dbReference type="InterPro" id="IPR004839">
    <property type="entry name" value="Aminotransferase_I/II_large"/>
</dbReference>
<keyword evidence="5" id="KW-0805">Transcription regulation</keyword>
<dbReference type="GO" id="GO:0003700">
    <property type="term" value="F:DNA-binding transcription factor activity"/>
    <property type="evidence" value="ECO:0007669"/>
    <property type="project" value="InterPro"/>
</dbReference>
<keyword evidence="4" id="KW-0663">Pyridoxal phosphate</keyword>
<evidence type="ECO:0000259" key="8">
    <source>
        <dbReference type="PROSITE" id="PS50949"/>
    </source>
</evidence>
<dbReference type="InterPro" id="IPR051446">
    <property type="entry name" value="HTH_trans_reg/aminotransferase"/>
</dbReference>
<dbReference type="Pfam" id="PF00392">
    <property type="entry name" value="GntR"/>
    <property type="match status" value="1"/>
</dbReference>
<evidence type="ECO:0000313" key="9">
    <source>
        <dbReference type="EMBL" id="GGD57963.1"/>
    </source>
</evidence>
<dbReference type="SUPFAM" id="SSF53383">
    <property type="entry name" value="PLP-dependent transferases"/>
    <property type="match status" value="1"/>
</dbReference>
<dbReference type="Pfam" id="PF00155">
    <property type="entry name" value="Aminotran_1_2"/>
    <property type="match status" value="1"/>
</dbReference>
<feature type="domain" description="HTH gntR-type" evidence="8">
    <location>
        <begin position="1"/>
        <end position="69"/>
    </location>
</feature>
<evidence type="ECO:0000256" key="5">
    <source>
        <dbReference type="ARBA" id="ARBA00023015"/>
    </source>
</evidence>
<dbReference type="PANTHER" id="PTHR46577:SF1">
    <property type="entry name" value="HTH-TYPE TRANSCRIPTIONAL REGULATORY PROTEIN GABR"/>
    <property type="match status" value="1"/>
</dbReference>
<comment type="caution">
    <text evidence="9">The sequence shown here is derived from an EMBL/GenBank/DDBJ whole genome shotgun (WGS) entry which is preliminary data.</text>
</comment>
<name>A0A916YRX6_9BACL</name>
<dbReference type="InterPro" id="IPR036390">
    <property type="entry name" value="WH_DNA-bd_sf"/>
</dbReference>
<dbReference type="InterPro" id="IPR015424">
    <property type="entry name" value="PyrdxlP-dep_Trfase"/>
</dbReference>
<organism evidence="9 10">
    <name type="scientific">Paenibacillus nasutitermitis</name>
    <dbReference type="NCBI Taxonomy" id="1652958"/>
    <lineage>
        <taxon>Bacteria</taxon>
        <taxon>Bacillati</taxon>
        <taxon>Bacillota</taxon>
        <taxon>Bacilli</taxon>
        <taxon>Bacillales</taxon>
        <taxon>Paenibacillaceae</taxon>
        <taxon>Paenibacillus</taxon>
    </lineage>
</organism>
<evidence type="ECO:0000256" key="1">
    <source>
        <dbReference type="ARBA" id="ARBA00001933"/>
    </source>
</evidence>
<proteinExistence type="inferred from homology"/>
<keyword evidence="10" id="KW-1185">Reference proteome</keyword>
<dbReference type="Proteomes" id="UP000612456">
    <property type="component" value="Unassembled WGS sequence"/>
</dbReference>
<dbReference type="Gene3D" id="1.10.10.10">
    <property type="entry name" value="Winged helix-like DNA-binding domain superfamily/Winged helix DNA-binding domain"/>
    <property type="match status" value="1"/>
</dbReference>
<reference evidence="9" key="1">
    <citation type="journal article" date="2014" name="Int. J. Syst. Evol. Microbiol.">
        <title>Complete genome sequence of Corynebacterium casei LMG S-19264T (=DSM 44701T), isolated from a smear-ripened cheese.</title>
        <authorList>
            <consortium name="US DOE Joint Genome Institute (JGI-PGF)"/>
            <person name="Walter F."/>
            <person name="Albersmeier A."/>
            <person name="Kalinowski J."/>
            <person name="Ruckert C."/>
        </authorList>
    </citation>
    <scope>NUCLEOTIDE SEQUENCE</scope>
    <source>
        <strain evidence="9">CGMCC 1.15178</strain>
    </source>
</reference>
<evidence type="ECO:0000256" key="6">
    <source>
        <dbReference type="ARBA" id="ARBA00023125"/>
    </source>
</evidence>
<dbReference type="CDD" id="cd00609">
    <property type="entry name" value="AAT_like"/>
    <property type="match status" value="1"/>
</dbReference>
<dbReference type="InterPro" id="IPR015421">
    <property type="entry name" value="PyrdxlP-dep_Trfase_major"/>
</dbReference>
<evidence type="ECO:0000256" key="4">
    <source>
        <dbReference type="ARBA" id="ARBA00022898"/>
    </source>
</evidence>
<keyword evidence="6" id="KW-0238">DNA-binding</keyword>
<evidence type="ECO:0000256" key="3">
    <source>
        <dbReference type="ARBA" id="ARBA00022576"/>
    </source>
</evidence>
<accession>A0A916YRX6</accession>
<dbReference type="GO" id="GO:0030170">
    <property type="term" value="F:pyridoxal phosphate binding"/>
    <property type="evidence" value="ECO:0007669"/>
    <property type="project" value="InterPro"/>
</dbReference>
<dbReference type="PANTHER" id="PTHR46577">
    <property type="entry name" value="HTH-TYPE TRANSCRIPTIONAL REGULATORY PROTEIN GABR"/>
    <property type="match status" value="1"/>
</dbReference>
<dbReference type="PROSITE" id="PS50949">
    <property type="entry name" value="HTH_GNTR"/>
    <property type="match status" value="1"/>
</dbReference>
<protein>
    <submittedName>
        <fullName evidence="9">HTH-type transcriptional regulator YcxD</fullName>
    </submittedName>
</protein>
<dbReference type="InterPro" id="IPR000524">
    <property type="entry name" value="Tscrpt_reg_HTH_GntR"/>
</dbReference>
<comment type="cofactor">
    <cofactor evidence="1">
        <name>pyridoxal 5'-phosphate</name>
        <dbReference type="ChEBI" id="CHEBI:597326"/>
    </cofactor>
</comment>
<dbReference type="EMBL" id="BMHP01000001">
    <property type="protein sequence ID" value="GGD57963.1"/>
    <property type="molecule type" value="Genomic_DNA"/>
</dbReference>
<dbReference type="SMART" id="SM00345">
    <property type="entry name" value="HTH_GNTR"/>
    <property type="match status" value="1"/>
</dbReference>
<dbReference type="InterPro" id="IPR036388">
    <property type="entry name" value="WH-like_DNA-bd_sf"/>
</dbReference>
<keyword evidence="7" id="KW-0804">Transcription</keyword>
<gene>
    <name evidence="9" type="primary">ycxD</name>
    <name evidence="9" type="ORF">GCM10010911_14710</name>
</gene>
<evidence type="ECO:0000313" key="10">
    <source>
        <dbReference type="Proteomes" id="UP000612456"/>
    </source>
</evidence>
<dbReference type="CDD" id="cd07377">
    <property type="entry name" value="WHTH_GntR"/>
    <property type="match status" value="1"/>
</dbReference>
<dbReference type="AlphaFoldDB" id="A0A916YRX6"/>
<dbReference type="Gene3D" id="3.40.640.10">
    <property type="entry name" value="Type I PLP-dependent aspartate aminotransferase-like (Major domain)"/>
    <property type="match status" value="1"/>
</dbReference>
<evidence type="ECO:0000256" key="7">
    <source>
        <dbReference type="ARBA" id="ARBA00023163"/>
    </source>
</evidence>
<dbReference type="RefSeq" id="WP_188990532.1">
    <property type="nucleotide sequence ID" value="NZ_BMHP01000001.1"/>
</dbReference>
<reference evidence="9" key="2">
    <citation type="submission" date="2020-09" db="EMBL/GenBank/DDBJ databases">
        <authorList>
            <person name="Sun Q."/>
            <person name="Zhou Y."/>
        </authorList>
    </citation>
    <scope>NUCLEOTIDE SEQUENCE</scope>
    <source>
        <strain evidence="9">CGMCC 1.15178</strain>
    </source>
</reference>
<keyword evidence="3" id="KW-0808">Transferase</keyword>
<evidence type="ECO:0000256" key="2">
    <source>
        <dbReference type="ARBA" id="ARBA00005384"/>
    </source>
</evidence>